<dbReference type="GO" id="GO:0016491">
    <property type="term" value="F:oxidoreductase activity"/>
    <property type="evidence" value="ECO:0007669"/>
    <property type="project" value="UniProtKB-KW"/>
</dbReference>
<dbReference type="EMBL" id="DTKQ01000036">
    <property type="protein sequence ID" value="HGZ79317.1"/>
    <property type="molecule type" value="Genomic_DNA"/>
</dbReference>
<reference evidence="3" key="1">
    <citation type="journal article" date="2020" name="mSystems">
        <title>Genome- and Community-Level Interaction Insights into Carbon Utilization and Element Cycling Functions of Hydrothermarchaeota in Hydrothermal Sediment.</title>
        <authorList>
            <person name="Zhou Z."/>
            <person name="Liu Y."/>
            <person name="Xu W."/>
            <person name="Pan J."/>
            <person name="Luo Z.H."/>
            <person name="Li M."/>
        </authorList>
    </citation>
    <scope>NUCLEOTIDE SEQUENCE [LARGE SCALE GENOMIC DNA]</scope>
    <source>
        <strain evidence="3">SpSt-86</strain>
    </source>
</reference>
<dbReference type="SUPFAM" id="SSF51905">
    <property type="entry name" value="FAD/NAD(P)-binding domain"/>
    <property type="match status" value="1"/>
</dbReference>
<protein>
    <submittedName>
        <fullName evidence="3">FAD-dependent oxidoreductase</fullName>
    </submittedName>
</protein>
<comment type="caution">
    <text evidence="3">The sequence shown here is derived from an EMBL/GenBank/DDBJ whole genome shotgun (WGS) entry which is preliminary data.</text>
</comment>
<evidence type="ECO:0000313" key="3">
    <source>
        <dbReference type="EMBL" id="HGZ79317.1"/>
    </source>
</evidence>
<dbReference type="Gene3D" id="3.50.50.60">
    <property type="entry name" value="FAD/NAD(P)-binding domain"/>
    <property type="match status" value="2"/>
</dbReference>
<gene>
    <name evidence="3" type="ORF">ENW55_04985</name>
</gene>
<dbReference type="PANTHER" id="PTHR42949">
    <property type="entry name" value="ANAEROBIC GLYCEROL-3-PHOSPHATE DEHYDROGENASE SUBUNIT B"/>
    <property type="match status" value="1"/>
</dbReference>
<keyword evidence="1" id="KW-0560">Oxidoreductase</keyword>
<name>A0A832MPP2_9THEM</name>
<sequence length="405" mass="44728">MKTDVLVIGAGAAGMAAAIAAAKRNLKVVIAERDEITGGILNQCIHNGFGLHYFREELTGPEYAERFREQLSRYTGSIEVLTDCHVLKLDRNKKALLVSPKNVFELEAKVVVYAAGARERPFGSLMIPGDRPSGIFTAGVAQRLMNIDNRKVGRRALIVGSGDIGMIMARRLTLEGIEVVGVVERLPYPGGLLRNVIQCLKDFNIPLYLSSTVVEVKGSERLEEVVVARVDEQFRPIPGTEKSFKVDTLVLSVGLIPQVEMLNGLVTLDKRTRGIACSNTGQSSNEWIFAAGNCTAVFDLVDYVTKEGERAGEYASRYVNGERFSLGVPIVPGENVMLTFPNYYNDVDDLTLYLRCKKPMEKALLKVGGFEKTFEDLIPSEMIVVKIPKQKLSNLDRIEVKLEEV</sequence>
<dbReference type="AlphaFoldDB" id="A0A832MPP2"/>
<dbReference type="PRINTS" id="PR00368">
    <property type="entry name" value="FADPNR"/>
</dbReference>
<organism evidence="3">
    <name type="scientific">Pseudothermotoga hypogea</name>
    <dbReference type="NCBI Taxonomy" id="57487"/>
    <lineage>
        <taxon>Bacteria</taxon>
        <taxon>Thermotogati</taxon>
        <taxon>Thermotogota</taxon>
        <taxon>Thermotogae</taxon>
        <taxon>Thermotogales</taxon>
        <taxon>Thermotogaceae</taxon>
        <taxon>Pseudothermotoga</taxon>
    </lineage>
</organism>
<dbReference type="InterPro" id="IPR023753">
    <property type="entry name" value="FAD/NAD-binding_dom"/>
</dbReference>
<evidence type="ECO:0000256" key="1">
    <source>
        <dbReference type="ARBA" id="ARBA00023002"/>
    </source>
</evidence>
<dbReference type="InterPro" id="IPR036188">
    <property type="entry name" value="FAD/NAD-bd_sf"/>
</dbReference>
<feature type="domain" description="FAD/NAD(P)-binding" evidence="2">
    <location>
        <begin position="4"/>
        <end position="303"/>
    </location>
</feature>
<evidence type="ECO:0000259" key="2">
    <source>
        <dbReference type="Pfam" id="PF07992"/>
    </source>
</evidence>
<dbReference type="PANTHER" id="PTHR42949:SF3">
    <property type="entry name" value="ANAEROBIC GLYCEROL-3-PHOSPHATE DEHYDROGENASE SUBUNIT B"/>
    <property type="match status" value="1"/>
</dbReference>
<dbReference type="InterPro" id="IPR051691">
    <property type="entry name" value="Metab_Enz_Cyan_OpOx_G3PDH"/>
</dbReference>
<accession>A0A832MPP2</accession>
<dbReference type="Pfam" id="PF07992">
    <property type="entry name" value="Pyr_redox_2"/>
    <property type="match status" value="1"/>
</dbReference>
<proteinExistence type="predicted"/>
<dbReference type="PRINTS" id="PR00469">
    <property type="entry name" value="PNDRDTASEII"/>
</dbReference>